<organism evidence="11 12">
    <name type="scientific">Diacronema lutheri</name>
    <name type="common">Unicellular marine alga</name>
    <name type="synonym">Monochrysis lutheri</name>
    <dbReference type="NCBI Taxonomy" id="2081491"/>
    <lineage>
        <taxon>Eukaryota</taxon>
        <taxon>Haptista</taxon>
        <taxon>Haptophyta</taxon>
        <taxon>Pavlovophyceae</taxon>
        <taxon>Pavlovales</taxon>
        <taxon>Pavlovaceae</taxon>
        <taxon>Diacronema</taxon>
    </lineage>
</organism>
<dbReference type="PANTHER" id="PTHR12786:SF1">
    <property type="entry name" value="SPLICING REGULATOR SDE2"/>
    <property type="match status" value="1"/>
</dbReference>
<feature type="region of interest" description="Disordered" evidence="9">
    <location>
        <begin position="198"/>
        <end position="258"/>
    </location>
</feature>
<keyword evidence="12" id="KW-1185">Reference proteome</keyword>
<keyword evidence="5" id="KW-0507">mRNA processing</keyword>
<accession>A0A8J5XIL1</accession>
<evidence type="ECO:0000256" key="5">
    <source>
        <dbReference type="ARBA" id="ARBA00022664"/>
    </source>
</evidence>
<evidence type="ECO:0000256" key="4">
    <source>
        <dbReference type="ARBA" id="ARBA00022490"/>
    </source>
</evidence>
<dbReference type="AlphaFoldDB" id="A0A8J5XIL1"/>
<comment type="similarity">
    <text evidence="3">Belongs to the SDE2 family.</text>
</comment>
<name>A0A8J5XIL1_DIALT</name>
<feature type="compositionally biased region" description="Basic and acidic residues" evidence="9">
    <location>
        <begin position="123"/>
        <end position="140"/>
    </location>
</feature>
<keyword evidence="4" id="KW-0963">Cytoplasm</keyword>
<dbReference type="GO" id="GO:0008380">
    <property type="term" value="P:RNA splicing"/>
    <property type="evidence" value="ECO:0007669"/>
    <property type="project" value="UniProtKB-KW"/>
</dbReference>
<evidence type="ECO:0000256" key="3">
    <source>
        <dbReference type="ARBA" id="ARBA00008726"/>
    </source>
</evidence>
<dbReference type="Gene3D" id="3.10.20.90">
    <property type="entry name" value="Phosphatidylinositol 3-kinase Catalytic Subunit, Chain A, domain 1"/>
    <property type="match status" value="1"/>
</dbReference>
<feature type="domain" description="SDE2-like" evidence="10">
    <location>
        <begin position="74"/>
        <end position="174"/>
    </location>
</feature>
<dbReference type="EMBL" id="JAGTXO010000023">
    <property type="protein sequence ID" value="KAG8461837.1"/>
    <property type="molecule type" value="Genomic_DNA"/>
</dbReference>
<evidence type="ECO:0000256" key="1">
    <source>
        <dbReference type="ARBA" id="ARBA00004123"/>
    </source>
</evidence>
<reference evidence="11" key="1">
    <citation type="submission" date="2021-05" db="EMBL/GenBank/DDBJ databases">
        <title>The genome of the haptophyte Pavlova lutheri (Diacronema luteri, Pavlovales) - a model for lipid biosynthesis in eukaryotic algae.</title>
        <authorList>
            <person name="Hulatt C.J."/>
            <person name="Posewitz M.C."/>
        </authorList>
    </citation>
    <scope>NUCLEOTIDE SEQUENCE</scope>
    <source>
        <strain evidence="11">NIVA-4/92</strain>
    </source>
</reference>
<dbReference type="Proteomes" id="UP000751190">
    <property type="component" value="Unassembled WGS sequence"/>
</dbReference>
<evidence type="ECO:0000256" key="7">
    <source>
        <dbReference type="ARBA" id="ARBA00023242"/>
    </source>
</evidence>
<dbReference type="InterPro" id="IPR029071">
    <property type="entry name" value="Ubiquitin-like_domsf"/>
</dbReference>
<dbReference type="SUPFAM" id="SSF54236">
    <property type="entry name" value="Ubiquitin-like"/>
    <property type="match status" value="1"/>
</dbReference>
<sequence>MTISVLVGRLDGTTRCLRAEGPTMPVHALMAAIHEAEGIPPETQRLVWGSRDLRPTDFLSGPLPRVTLCLRVAGGKGGFGAMLRGKSLAAGQKKTTNFDACRDLNGVRLKAVHQDRQIAEWRARQAAKHESKQQSRKAVDEPPPPLLDSPTAAFDLDGYYEANESARACVATAVSAGLATKRQRDVLGAAVREAAEAVEASASDGSPSAAVDGARASKAPRVDAPAAAPGGERKGAVGARWSVLERPSDDSDDSSADG</sequence>
<evidence type="ECO:0000313" key="11">
    <source>
        <dbReference type="EMBL" id="KAG8461837.1"/>
    </source>
</evidence>
<evidence type="ECO:0000256" key="8">
    <source>
        <dbReference type="ARBA" id="ARBA00023306"/>
    </source>
</evidence>
<comment type="caution">
    <text evidence="11">The sequence shown here is derived from an EMBL/GenBank/DDBJ whole genome shotgun (WGS) entry which is preliminary data.</text>
</comment>
<feature type="region of interest" description="Disordered" evidence="9">
    <location>
        <begin position="123"/>
        <end position="152"/>
    </location>
</feature>
<keyword evidence="8" id="KW-0131">Cell cycle</keyword>
<dbReference type="GO" id="GO:0005634">
    <property type="term" value="C:nucleus"/>
    <property type="evidence" value="ECO:0007669"/>
    <property type="project" value="UniProtKB-SubCell"/>
</dbReference>
<evidence type="ECO:0000256" key="2">
    <source>
        <dbReference type="ARBA" id="ARBA00004496"/>
    </source>
</evidence>
<evidence type="ECO:0000256" key="9">
    <source>
        <dbReference type="SAM" id="MobiDB-lite"/>
    </source>
</evidence>
<dbReference type="InterPro" id="IPR051421">
    <property type="entry name" value="RNA_Proc_DNA_Dmg_Regulator"/>
</dbReference>
<gene>
    <name evidence="11" type="ORF">KFE25_013856</name>
</gene>
<evidence type="ECO:0000259" key="10">
    <source>
        <dbReference type="Pfam" id="PF22782"/>
    </source>
</evidence>
<dbReference type="InterPro" id="IPR053822">
    <property type="entry name" value="SDE2-like_dom"/>
</dbReference>
<keyword evidence="6" id="KW-0508">mRNA splicing</keyword>
<keyword evidence="7" id="KW-0539">Nucleus</keyword>
<evidence type="ECO:0000256" key="6">
    <source>
        <dbReference type="ARBA" id="ARBA00023187"/>
    </source>
</evidence>
<dbReference type="GO" id="GO:0005737">
    <property type="term" value="C:cytoplasm"/>
    <property type="evidence" value="ECO:0007669"/>
    <property type="project" value="UniProtKB-SubCell"/>
</dbReference>
<evidence type="ECO:0000313" key="12">
    <source>
        <dbReference type="Proteomes" id="UP000751190"/>
    </source>
</evidence>
<dbReference type="GO" id="GO:0006397">
    <property type="term" value="P:mRNA processing"/>
    <property type="evidence" value="ECO:0007669"/>
    <property type="project" value="UniProtKB-KW"/>
</dbReference>
<proteinExistence type="inferred from homology"/>
<protein>
    <recommendedName>
        <fullName evidence="10">SDE2-like domain-containing protein</fullName>
    </recommendedName>
</protein>
<dbReference type="Pfam" id="PF22782">
    <property type="entry name" value="SDE2"/>
    <property type="match status" value="1"/>
</dbReference>
<dbReference type="PANTHER" id="PTHR12786">
    <property type="entry name" value="SPLICING FACTOR SF3A-RELATED"/>
    <property type="match status" value="1"/>
</dbReference>
<comment type="subcellular location">
    <subcellularLocation>
        <location evidence="2">Cytoplasm</location>
    </subcellularLocation>
    <subcellularLocation>
        <location evidence="1">Nucleus</location>
    </subcellularLocation>
</comment>
<dbReference type="OrthoDB" id="547031at2759"/>